<accession>I7L761</accession>
<dbReference type="GeneID" id="82848042"/>
<keyword evidence="2" id="KW-1185">Reference proteome</keyword>
<dbReference type="EMBL" id="CAKE01000022">
    <property type="protein sequence ID" value="CCI82407.1"/>
    <property type="molecule type" value="Genomic_DNA"/>
</dbReference>
<dbReference type="Proteomes" id="UP000009320">
    <property type="component" value="Unassembled WGS sequence"/>
</dbReference>
<gene>
    <name evidence="1" type="ORF">BN55_04745</name>
</gene>
<protein>
    <submittedName>
        <fullName evidence="1">Uncharacterized protein</fullName>
    </submittedName>
</protein>
<organism evidence="1 2">
    <name type="scientific">Lactobacillus hominis DSM 23910 = CRBIP 24.179</name>
    <dbReference type="NCBI Taxonomy" id="1423758"/>
    <lineage>
        <taxon>Bacteria</taxon>
        <taxon>Bacillati</taxon>
        <taxon>Bacillota</taxon>
        <taxon>Bacilli</taxon>
        <taxon>Lactobacillales</taxon>
        <taxon>Lactobacillaceae</taxon>
        <taxon>Lactobacillus</taxon>
    </lineage>
</organism>
<sequence>MLYYGISAKDSEKIDRLFLDIVEQKNAVSFSDFNQMLNKKLNTDFAPQVARQLLEAYKTYQPLAVSKVKE</sequence>
<evidence type="ECO:0000313" key="1">
    <source>
        <dbReference type="EMBL" id="CCI82407.1"/>
    </source>
</evidence>
<name>I7L761_9LACO</name>
<proteinExistence type="predicted"/>
<dbReference type="RefSeq" id="WP_008471482.1">
    <property type="nucleotide sequence ID" value="NZ_AYZP01000006.1"/>
</dbReference>
<comment type="caution">
    <text evidence="1">The sequence shown here is derived from an EMBL/GenBank/DDBJ whole genome shotgun (WGS) entry which is preliminary data.</text>
</comment>
<dbReference type="eggNOG" id="ENOG5030BS4">
    <property type="taxonomic scope" value="Bacteria"/>
</dbReference>
<dbReference type="OrthoDB" id="9872852at2"/>
<dbReference type="AlphaFoldDB" id="I7L761"/>
<reference evidence="1 2" key="1">
    <citation type="submission" date="2012-06" db="EMBL/GenBank/DDBJ databases">
        <title>Draft Genome Sequence of Lactobacillus hominis Strain CRBIP 24.179T, isolated from human intestine.</title>
        <authorList>
            <person name="Cousin S."/>
            <person name="Ma L."/>
            <person name="Bizet C."/>
            <person name="Loux V."/>
            <person name="Bouchier C."/>
            <person name="Clermont D."/>
            <person name="Creno S."/>
        </authorList>
    </citation>
    <scope>NUCLEOTIDE SEQUENCE [LARGE SCALE GENOMIC DNA]</scope>
    <source>
        <strain evidence="2">CRBIP 24.179T</strain>
    </source>
</reference>
<evidence type="ECO:0000313" key="2">
    <source>
        <dbReference type="Proteomes" id="UP000009320"/>
    </source>
</evidence>